<comment type="similarity">
    <text evidence="1">Belongs to the MreC family.</text>
</comment>
<evidence type="ECO:0000259" key="7">
    <source>
        <dbReference type="Pfam" id="PF04085"/>
    </source>
</evidence>
<dbReference type="InterPro" id="IPR055342">
    <property type="entry name" value="MreC_beta-barrel_core"/>
</dbReference>
<dbReference type="PANTHER" id="PTHR34138:SF1">
    <property type="entry name" value="CELL SHAPE-DETERMINING PROTEIN MREC"/>
    <property type="match status" value="1"/>
</dbReference>
<proteinExistence type="inferred from homology"/>
<keyword evidence="6" id="KW-0812">Transmembrane</keyword>
<organism evidence="8 9">
    <name type="scientific">Aurantiacibacter sediminis</name>
    <dbReference type="NCBI Taxonomy" id="2793064"/>
    <lineage>
        <taxon>Bacteria</taxon>
        <taxon>Pseudomonadati</taxon>
        <taxon>Pseudomonadota</taxon>
        <taxon>Alphaproteobacteria</taxon>
        <taxon>Sphingomonadales</taxon>
        <taxon>Erythrobacteraceae</taxon>
        <taxon>Aurantiacibacter</taxon>
    </lineage>
</organism>
<feature type="domain" description="Rod shape-determining protein MreC beta-barrel core" evidence="7">
    <location>
        <begin position="136"/>
        <end position="256"/>
    </location>
</feature>
<reference evidence="8 9" key="1">
    <citation type="submission" date="2020-11" db="EMBL/GenBank/DDBJ databases">
        <title>Erythrobacter sediminis sp. nov., a marine bacterium from a tidal flat of Garorim Bay.</title>
        <authorList>
            <person name="Kim D."/>
            <person name="Yoo Y."/>
            <person name="Kim J.-J."/>
        </authorList>
    </citation>
    <scope>NUCLEOTIDE SEQUENCE [LARGE SCALE GENOMIC DNA]</scope>
    <source>
        <strain evidence="8 9">JGD-13</strain>
    </source>
</reference>
<accession>A0ABS0N3M2</accession>
<dbReference type="PANTHER" id="PTHR34138">
    <property type="entry name" value="CELL SHAPE-DETERMINING PROTEIN MREC"/>
    <property type="match status" value="1"/>
</dbReference>
<dbReference type="Pfam" id="PF04085">
    <property type="entry name" value="MreC"/>
    <property type="match status" value="1"/>
</dbReference>
<evidence type="ECO:0000313" key="9">
    <source>
        <dbReference type="Proteomes" id="UP000602442"/>
    </source>
</evidence>
<dbReference type="Gene3D" id="2.40.10.340">
    <property type="entry name" value="Rod shape-determining protein MreC, domain 1"/>
    <property type="match status" value="1"/>
</dbReference>
<evidence type="ECO:0000256" key="5">
    <source>
        <dbReference type="SAM" id="Coils"/>
    </source>
</evidence>
<dbReference type="RefSeq" id="WP_197921263.1">
    <property type="nucleotide sequence ID" value="NZ_CAWPTA010000007.1"/>
</dbReference>
<keyword evidence="6" id="KW-1133">Transmembrane helix</keyword>
<dbReference type="Gene3D" id="2.40.10.350">
    <property type="entry name" value="Rod shape-determining protein MreC, domain 2"/>
    <property type="match status" value="1"/>
</dbReference>
<sequence length="298" mass="31179">MAPPSAQTSGSNKKAQLGRFAGYVFASAGALIGALLLIISLWRPEAFYGLRSMATDAASPVGEAGATGRVGSRSFFEAIAGYYDAGSRNAELQRENEIARVRLAEMRALEQENARLKALLDLAEGEITPVATGRLIGSSSTSTRRFGYLGAGQDDGVQVGMPVSSPMGLVGRILEAGNSTSRVLLLTDVESIVPVRRATDDVVAFAEGRADGSLRIRLINLGINPLEEGDIFVTSGAGGLFRPGVAVAMVSEITDDGAIGQLLSNPAATDFVIVEPIFEPEAIVAADAPFTSMQSEEE</sequence>
<dbReference type="InterPro" id="IPR007221">
    <property type="entry name" value="MreC"/>
</dbReference>
<dbReference type="EMBL" id="JAEANY010000002">
    <property type="protein sequence ID" value="MBH5322576.1"/>
    <property type="molecule type" value="Genomic_DNA"/>
</dbReference>
<evidence type="ECO:0000256" key="2">
    <source>
        <dbReference type="ARBA" id="ARBA00013855"/>
    </source>
</evidence>
<feature type="coiled-coil region" evidence="5">
    <location>
        <begin position="89"/>
        <end position="126"/>
    </location>
</feature>
<keyword evidence="3" id="KW-0133">Cell shape</keyword>
<evidence type="ECO:0000256" key="1">
    <source>
        <dbReference type="ARBA" id="ARBA00009369"/>
    </source>
</evidence>
<comment type="caution">
    <text evidence="8">The sequence shown here is derived from an EMBL/GenBank/DDBJ whole genome shotgun (WGS) entry which is preliminary data.</text>
</comment>
<protein>
    <recommendedName>
        <fullName evidence="2">Cell shape-determining protein MreC</fullName>
    </recommendedName>
    <alternativeName>
        <fullName evidence="4">Cell shape protein MreC</fullName>
    </alternativeName>
</protein>
<keyword evidence="9" id="KW-1185">Reference proteome</keyword>
<feature type="transmembrane region" description="Helical" evidence="6">
    <location>
        <begin position="20"/>
        <end position="42"/>
    </location>
</feature>
<dbReference type="InterPro" id="IPR042177">
    <property type="entry name" value="Cell/Rod_1"/>
</dbReference>
<name>A0ABS0N3M2_9SPHN</name>
<evidence type="ECO:0000313" key="8">
    <source>
        <dbReference type="EMBL" id="MBH5322576.1"/>
    </source>
</evidence>
<dbReference type="Proteomes" id="UP000602442">
    <property type="component" value="Unassembled WGS sequence"/>
</dbReference>
<evidence type="ECO:0000256" key="3">
    <source>
        <dbReference type="ARBA" id="ARBA00022960"/>
    </source>
</evidence>
<evidence type="ECO:0000256" key="6">
    <source>
        <dbReference type="SAM" id="Phobius"/>
    </source>
</evidence>
<keyword evidence="6" id="KW-0472">Membrane</keyword>
<dbReference type="InterPro" id="IPR042175">
    <property type="entry name" value="Cell/Rod_MreC_2"/>
</dbReference>
<keyword evidence="5" id="KW-0175">Coiled coil</keyword>
<evidence type="ECO:0000256" key="4">
    <source>
        <dbReference type="ARBA" id="ARBA00032089"/>
    </source>
</evidence>
<gene>
    <name evidence="8" type="ORF">I5L03_08260</name>
</gene>